<evidence type="ECO:0000256" key="1">
    <source>
        <dbReference type="SAM" id="Phobius"/>
    </source>
</evidence>
<name>A0A318UJE2_9SPHI</name>
<organism evidence="2 3">
    <name type="scientific">Pedobacter nutrimenti</name>
    <dbReference type="NCBI Taxonomy" id="1241337"/>
    <lineage>
        <taxon>Bacteria</taxon>
        <taxon>Pseudomonadati</taxon>
        <taxon>Bacteroidota</taxon>
        <taxon>Sphingobacteriia</taxon>
        <taxon>Sphingobacteriales</taxon>
        <taxon>Sphingobacteriaceae</taxon>
        <taxon>Pedobacter</taxon>
    </lineage>
</organism>
<comment type="caution">
    <text evidence="2">The sequence shown here is derived from an EMBL/GenBank/DDBJ whole genome shotgun (WGS) entry which is preliminary data.</text>
</comment>
<dbReference type="EMBL" id="QKLU01000004">
    <property type="protein sequence ID" value="PYF74065.1"/>
    <property type="molecule type" value="Genomic_DNA"/>
</dbReference>
<sequence length="137" mass="16563">MKRALRYFYFRLYNYYASGSGDPFVSFCVSACALIIFNFFTLIELIEVFFNFKLFYIPIQKKWSLGCFWLLLFLVPFYFFLDFLIRKKGLHDSIMEEFKAENRKEKWVSSILVILYFVLSTGFLFLALWLRQMVRGH</sequence>
<gene>
    <name evidence="2" type="ORF">B0O44_104236</name>
</gene>
<protein>
    <submittedName>
        <fullName evidence="2">Uncharacterized protein</fullName>
    </submittedName>
</protein>
<feature type="transmembrane region" description="Helical" evidence="1">
    <location>
        <begin position="106"/>
        <end position="130"/>
    </location>
</feature>
<keyword evidence="1" id="KW-0812">Transmembrane</keyword>
<keyword evidence="1" id="KW-1133">Transmembrane helix</keyword>
<feature type="transmembrane region" description="Helical" evidence="1">
    <location>
        <begin position="63"/>
        <end position="85"/>
    </location>
</feature>
<evidence type="ECO:0000313" key="3">
    <source>
        <dbReference type="Proteomes" id="UP000248198"/>
    </source>
</evidence>
<reference evidence="2 3" key="1">
    <citation type="submission" date="2018-06" db="EMBL/GenBank/DDBJ databases">
        <title>Genomic Encyclopedia of Archaeal and Bacterial Type Strains, Phase II (KMG-II): from individual species to whole genera.</title>
        <authorList>
            <person name="Goeker M."/>
        </authorList>
    </citation>
    <scope>NUCLEOTIDE SEQUENCE [LARGE SCALE GENOMIC DNA]</scope>
    <source>
        <strain evidence="2 3">DSM 27372</strain>
    </source>
</reference>
<evidence type="ECO:0000313" key="2">
    <source>
        <dbReference type="EMBL" id="PYF74065.1"/>
    </source>
</evidence>
<proteinExistence type="predicted"/>
<dbReference type="Proteomes" id="UP000248198">
    <property type="component" value="Unassembled WGS sequence"/>
</dbReference>
<feature type="transmembrane region" description="Helical" evidence="1">
    <location>
        <begin position="21"/>
        <end position="43"/>
    </location>
</feature>
<dbReference type="AlphaFoldDB" id="A0A318UJE2"/>
<keyword evidence="3" id="KW-1185">Reference proteome</keyword>
<keyword evidence="1" id="KW-0472">Membrane</keyword>
<accession>A0A318UJE2</accession>